<evidence type="ECO:0000256" key="1">
    <source>
        <dbReference type="ARBA" id="ARBA00023015"/>
    </source>
</evidence>
<proteinExistence type="predicted"/>
<protein>
    <recommendedName>
        <fullName evidence="4">HTH-type transcriptional repressor AllR</fullName>
    </recommendedName>
    <alternativeName>
        <fullName evidence="5">Negative regulator of allantoin and glyoxylate utilization operons</fullName>
    </alternativeName>
</protein>
<feature type="domain" description="HTH iclR-type" evidence="6">
    <location>
        <begin position="74"/>
        <end position="137"/>
    </location>
</feature>
<dbReference type="InterPro" id="IPR005471">
    <property type="entry name" value="Tscrpt_reg_IclR_N"/>
</dbReference>
<comment type="caution">
    <text evidence="8">The sequence shown here is derived from an EMBL/GenBank/DDBJ whole genome shotgun (WGS) entry which is preliminary data.</text>
</comment>
<reference evidence="8" key="1">
    <citation type="submission" date="2012-09" db="EMBL/GenBank/DDBJ databases">
        <title>Genome Sequence of alkane-degrading Bacterium Alcanivorax balearicus MACL04.</title>
        <authorList>
            <person name="Lai Q."/>
            <person name="Shao Z."/>
        </authorList>
    </citation>
    <scope>NUCLEOTIDE SEQUENCE</scope>
    <source>
        <strain evidence="8">MACL04</strain>
    </source>
</reference>
<dbReference type="RefSeq" id="WP_163126778.1">
    <property type="nucleotide sequence ID" value="NZ_ARXS01000023.1"/>
</dbReference>
<dbReference type="Pfam" id="PF01614">
    <property type="entry name" value="IclR_C"/>
    <property type="match status" value="1"/>
</dbReference>
<keyword evidence="3" id="KW-0804">Transcription</keyword>
<keyword evidence="2" id="KW-0238">DNA-binding</keyword>
<dbReference type="Proteomes" id="UP001064106">
    <property type="component" value="Unassembled WGS sequence"/>
</dbReference>
<evidence type="ECO:0000313" key="9">
    <source>
        <dbReference type="Proteomes" id="UP001064106"/>
    </source>
</evidence>
<dbReference type="PROSITE" id="PS51078">
    <property type="entry name" value="ICLR_ED"/>
    <property type="match status" value="1"/>
</dbReference>
<organism evidence="8 9">
    <name type="scientific">Alloalcanivorax balearicus MACL04</name>
    <dbReference type="NCBI Taxonomy" id="1177182"/>
    <lineage>
        <taxon>Bacteria</taxon>
        <taxon>Pseudomonadati</taxon>
        <taxon>Pseudomonadota</taxon>
        <taxon>Gammaproteobacteria</taxon>
        <taxon>Oceanospirillales</taxon>
        <taxon>Alcanivoracaceae</taxon>
        <taxon>Alloalcanivorax</taxon>
    </lineage>
</organism>
<dbReference type="SUPFAM" id="SSF46785">
    <property type="entry name" value="Winged helix' DNA-binding domain"/>
    <property type="match status" value="2"/>
</dbReference>
<dbReference type="Gene3D" id="3.30.450.40">
    <property type="match status" value="1"/>
</dbReference>
<name>A0ABT2R2P8_9GAMM</name>
<accession>A0ABT2R2P8</accession>
<feature type="domain" description="HTH iclR-type" evidence="6">
    <location>
        <begin position="7"/>
        <end position="69"/>
    </location>
</feature>
<dbReference type="PROSITE" id="PS51077">
    <property type="entry name" value="HTH_ICLR"/>
    <property type="match status" value="2"/>
</dbReference>
<sequence>MAASYQLQTLTRALDVLELLERTSEPLSLTEVVAAMGEATTIVYRILQTLEARGYIYRRPRDKRYSYTGRSNGAGSISRAVDLLRAAADNLPGSASTEQLSRQAGLDPHIALEILAPLADKGLMDQNVENEQWRLSPSVMQLARHFLNNDDVLVRIRPLMERLHAETSETVSLFHRAGDKQIVTSVLPSPHPVRYALETGSAFPLYLGAAGKAMLAFLPEAEMEALIRDQTMTALTPYQPKVSALRKELKTIRQQGFAISNGERVEGASAVAVPIHGGSGYPDAVLGLTMPSFRTSDDQLRHLGGRLQEELRSLNLATASRQH</sequence>
<evidence type="ECO:0000256" key="2">
    <source>
        <dbReference type="ARBA" id="ARBA00023125"/>
    </source>
</evidence>
<evidence type="ECO:0000313" key="8">
    <source>
        <dbReference type="EMBL" id="MCU5784045.1"/>
    </source>
</evidence>
<dbReference type="InterPro" id="IPR029016">
    <property type="entry name" value="GAF-like_dom_sf"/>
</dbReference>
<gene>
    <name evidence="8" type="ORF">MA04_03345</name>
</gene>
<dbReference type="Pfam" id="PF09339">
    <property type="entry name" value="HTH_IclR"/>
    <property type="match status" value="1"/>
</dbReference>
<keyword evidence="9" id="KW-1185">Reference proteome</keyword>
<dbReference type="EMBL" id="ARXS01000023">
    <property type="protein sequence ID" value="MCU5784045.1"/>
    <property type="molecule type" value="Genomic_DNA"/>
</dbReference>
<dbReference type="InterPro" id="IPR050707">
    <property type="entry name" value="HTH_MetabolicPath_Reg"/>
</dbReference>
<evidence type="ECO:0000259" key="7">
    <source>
        <dbReference type="PROSITE" id="PS51078"/>
    </source>
</evidence>
<evidence type="ECO:0000256" key="4">
    <source>
        <dbReference type="ARBA" id="ARBA00040379"/>
    </source>
</evidence>
<dbReference type="SUPFAM" id="SSF55781">
    <property type="entry name" value="GAF domain-like"/>
    <property type="match status" value="1"/>
</dbReference>
<dbReference type="PANTHER" id="PTHR30136">
    <property type="entry name" value="HELIX-TURN-HELIX TRANSCRIPTIONAL REGULATOR, ICLR FAMILY"/>
    <property type="match status" value="1"/>
</dbReference>
<feature type="domain" description="IclR-ED" evidence="7">
    <location>
        <begin position="138"/>
        <end position="320"/>
    </location>
</feature>
<dbReference type="SMART" id="SM00346">
    <property type="entry name" value="HTH_ICLR"/>
    <property type="match status" value="1"/>
</dbReference>
<dbReference type="InterPro" id="IPR014757">
    <property type="entry name" value="Tscrpt_reg_IclR_C"/>
</dbReference>
<evidence type="ECO:0000256" key="5">
    <source>
        <dbReference type="ARBA" id="ARBA00042627"/>
    </source>
</evidence>
<keyword evidence="1" id="KW-0805">Transcription regulation</keyword>
<dbReference type="Gene3D" id="1.10.10.10">
    <property type="entry name" value="Winged helix-like DNA-binding domain superfamily/Winged helix DNA-binding domain"/>
    <property type="match status" value="2"/>
</dbReference>
<dbReference type="InterPro" id="IPR036388">
    <property type="entry name" value="WH-like_DNA-bd_sf"/>
</dbReference>
<evidence type="ECO:0000256" key="3">
    <source>
        <dbReference type="ARBA" id="ARBA00023163"/>
    </source>
</evidence>
<evidence type="ECO:0000259" key="6">
    <source>
        <dbReference type="PROSITE" id="PS51077"/>
    </source>
</evidence>
<dbReference type="InterPro" id="IPR036390">
    <property type="entry name" value="WH_DNA-bd_sf"/>
</dbReference>
<dbReference type="PANTHER" id="PTHR30136:SF24">
    <property type="entry name" value="HTH-TYPE TRANSCRIPTIONAL REPRESSOR ALLR"/>
    <property type="match status" value="1"/>
</dbReference>